<proteinExistence type="predicted"/>
<reference evidence="1 2" key="1">
    <citation type="submission" date="2018-05" db="EMBL/GenBank/DDBJ databases">
        <title>Leucothrix arctica sp. nov., isolated from Arctic seawater.</title>
        <authorList>
            <person name="Choi A."/>
            <person name="Baek K."/>
        </authorList>
    </citation>
    <scope>NUCLEOTIDE SEQUENCE [LARGE SCALE GENOMIC DNA]</scope>
    <source>
        <strain evidence="1 2">JCM 18388</strain>
    </source>
</reference>
<gene>
    <name evidence="1" type="ORF">DKW60_12475</name>
</gene>
<evidence type="ECO:0000313" key="1">
    <source>
        <dbReference type="EMBL" id="PWQ96592.1"/>
    </source>
</evidence>
<organism evidence="1 2">
    <name type="scientific">Leucothrix pacifica</name>
    <dbReference type="NCBI Taxonomy" id="1247513"/>
    <lineage>
        <taxon>Bacteria</taxon>
        <taxon>Pseudomonadati</taxon>
        <taxon>Pseudomonadota</taxon>
        <taxon>Gammaproteobacteria</taxon>
        <taxon>Thiotrichales</taxon>
        <taxon>Thiotrichaceae</taxon>
        <taxon>Leucothrix</taxon>
    </lineage>
</organism>
<comment type="caution">
    <text evidence="1">The sequence shown here is derived from an EMBL/GenBank/DDBJ whole genome shotgun (WGS) entry which is preliminary data.</text>
</comment>
<protein>
    <submittedName>
        <fullName evidence="1">Transcriptional regulator</fullName>
    </submittedName>
</protein>
<sequence length="115" mass="12851">MSIEIKSGGLSDFFASAKETAKEIDQGKRVTPKKTIWVDPKDLMLILKPERTNLVKYLRKQEKVIFSDLMVAMHRSPASLNNDLKILSRYDLVKITKAANPGHGVNKIIESNLGG</sequence>
<evidence type="ECO:0000313" key="2">
    <source>
        <dbReference type="Proteomes" id="UP000245539"/>
    </source>
</evidence>
<dbReference type="EMBL" id="QGKM01000036">
    <property type="protein sequence ID" value="PWQ96592.1"/>
    <property type="molecule type" value="Genomic_DNA"/>
</dbReference>
<name>A0A317CJT4_9GAMM</name>
<keyword evidence="2" id="KW-1185">Reference proteome</keyword>
<dbReference type="Proteomes" id="UP000245539">
    <property type="component" value="Unassembled WGS sequence"/>
</dbReference>
<accession>A0A317CJT4</accession>
<dbReference type="OrthoDB" id="5419924at2"/>
<dbReference type="AlphaFoldDB" id="A0A317CJT4"/>
<dbReference type="RefSeq" id="WP_109837983.1">
    <property type="nucleotide sequence ID" value="NZ_QGKM01000036.1"/>
</dbReference>